<comment type="caution">
    <text evidence="9">The sequence shown here is derived from an EMBL/GenBank/DDBJ whole genome shotgun (WGS) entry which is preliminary data.</text>
</comment>
<dbReference type="InterPro" id="IPR050482">
    <property type="entry name" value="Sensor_HK_TwoCompSys"/>
</dbReference>
<evidence type="ECO:0000313" key="10">
    <source>
        <dbReference type="Proteomes" id="UP000318521"/>
    </source>
</evidence>
<dbReference type="Proteomes" id="UP000318521">
    <property type="component" value="Unassembled WGS sequence"/>
</dbReference>
<evidence type="ECO:0000313" key="9">
    <source>
        <dbReference type="EMBL" id="TSB47645.1"/>
    </source>
</evidence>
<name>A0A554A1T2_9BACI</name>
<comment type="catalytic activity">
    <reaction evidence="1">
        <text>ATP + protein L-histidine = ADP + protein N-phospho-L-histidine.</text>
        <dbReference type="EC" id="2.7.13.3"/>
    </reaction>
</comment>
<organism evidence="9 10">
    <name type="scientific">Alkalicoccobacillus porphyridii</name>
    <dbReference type="NCBI Taxonomy" id="2597270"/>
    <lineage>
        <taxon>Bacteria</taxon>
        <taxon>Bacillati</taxon>
        <taxon>Bacillota</taxon>
        <taxon>Bacilli</taxon>
        <taxon>Bacillales</taxon>
        <taxon>Bacillaceae</taxon>
        <taxon>Alkalicoccobacillus</taxon>
    </lineage>
</organism>
<evidence type="ECO:0000256" key="3">
    <source>
        <dbReference type="ARBA" id="ARBA00022679"/>
    </source>
</evidence>
<dbReference type="PANTHER" id="PTHR24421">
    <property type="entry name" value="NITRATE/NITRITE SENSOR PROTEIN NARX-RELATED"/>
    <property type="match status" value="1"/>
</dbReference>
<evidence type="ECO:0000256" key="7">
    <source>
        <dbReference type="ARBA" id="ARBA00023012"/>
    </source>
</evidence>
<dbReference type="RefSeq" id="WP_143847082.1">
    <property type="nucleotide sequence ID" value="NZ_VLXZ01000002.1"/>
</dbReference>
<gene>
    <name evidence="9" type="ORF">FN960_03745</name>
</gene>
<keyword evidence="10" id="KW-1185">Reference proteome</keyword>
<dbReference type="EC" id="2.7.13.3" evidence="2"/>
<dbReference type="GO" id="GO:0000155">
    <property type="term" value="F:phosphorelay sensor kinase activity"/>
    <property type="evidence" value="ECO:0007669"/>
    <property type="project" value="InterPro"/>
</dbReference>
<dbReference type="SMART" id="SM00065">
    <property type="entry name" value="GAF"/>
    <property type="match status" value="1"/>
</dbReference>
<dbReference type="InterPro" id="IPR005467">
    <property type="entry name" value="His_kinase_dom"/>
</dbReference>
<evidence type="ECO:0000256" key="1">
    <source>
        <dbReference type="ARBA" id="ARBA00000085"/>
    </source>
</evidence>
<accession>A0A554A1T2</accession>
<dbReference type="InterPro" id="IPR029016">
    <property type="entry name" value="GAF-like_dom_sf"/>
</dbReference>
<dbReference type="Gene3D" id="3.30.450.40">
    <property type="match status" value="1"/>
</dbReference>
<dbReference type="SUPFAM" id="SSF55874">
    <property type="entry name" value="ATPase domain of HSP90 chaperone/DNA topoisomerase II/histidine kinase"/>
    <property type="match status" value="1"/>
</dbReference>
<dbReference type="PANTHER" id="PTHR24421:SF40">
    <property type="entry name" value="SENSOR HISTIDINE KINASE YHCY"/>
    <property type="match status" value="1"/>
</dbReference>
<evidence type="ECO:0000259" key="8">
    <source>
        <dbReference type="PROSITE" id="PS50109"/>
    </source>
</evidence>
<reference evidence="9 10" key="1">
    <citation type="submission" date="2019-07" db="EMBL/GenBank/DDBJ databases">
        <authorList>
            <person name="Park Y.J."/>
            <person name="Jeong S.E."/>
            <person name="Jung H.S."/>
        </authorList>
    </citation>
    <scope>NUCLEOTIDE SEQUENCE [LARGE SCALE GENOMIC DNA]</scope>
    <source>
        <strain evidence="10">P16(2019)</strain>
    </source>
</reference>
<dbReference type="InterPro" id="IPR003018">
    <property type="entry name" value="GAF"/>
</dbReference>
<proteinExistence type="predicted"/>
<evidence type="ECO:0000256" key="2">
    <source>
        <dbReference type="ARBA" id="ARBA00012438"/>
    </source>
</evidence>
<dbReference type="Gene3D" id="1.20.5.1930">
    <property type="match status" value="1"/>
</dbReference>
<sequence>MDVLLSLKEISKTLNEGRNVPAMLQTALSKLLAITDLTSGWIFLIDKNGRHSLAANHNVPPALAREGCSPLKDGGCWCKNKFMKKELNQAVNVIECQRIEKAIEQNWGDTLQITHHATIPILAGEQPIGILNVAKPGKLHFDSQELNLLETIGYQIGTAINRVQLYEQEHNRVQELNQLSVFLQELHTLTTDASDDQLVEEIKKSFSFKDVSLQYLDSHIPMLTFGNRNECSSELHTQLTSHIYLFKERQRLLRLADELTRGEERQQLARDLHDSVNQLLFTLQLRLKGLSFRVDQIEVKKELTNLGVVVQEALKELKTIIQCRRAIDDVPSLSESIKQYANLIGLRVKLVEGHQVIFTKEEQEHLYRLIQEAMNNTKKHAHRDEISITIQHNKIAKVILIEDTGVGFDLDKNARLATLGITSIRARAGKLGGHARLTSSTGDGTKWEVTIPILKEGV</sequence>
<dbReference type="GO" id="GO:0046983">
    <property type="term" value="F:protein dimerization activity"/>
    <property type="evidence" value="ECO:0007669"/>
    <property type="project" value="InterPro"/>
</dbReference>
<evidence type="ECO:0000256" key="6">
    <source>
        <dbReference type="ARBA" id="ARBA00022840"/>
    </source>
</evidence>
<evidence type="ECO:0000256" key="5">
    <source>
        <dbReference type="ARBA" id="ARBA00022777"/>
    </source>
</evidence>
<dbReference type="GO" id="GO:0005524">
    <property type="term" value="F:ATP binding"/>
    <property type="evidence" value="ECO:0007669"/>
    <property type="project" value="UniProtKB-KW"/>
</dbReference>
<dbReference type="OrthoDB" id="9795828at2"/>
<keyword evidence="3" id="KW-0808">Transferase</keyword>
<keyword evidence="7" id="KW-0902">Two-component regulatory system</keyword>
<dbReference type="InterPro" id="IPR003594">
    <property type="entry name" value="HATPase_dom"/>
</dbReference>
<dbReference type="GO" id="GO:0016020">
    <property type="term" value="C:membrane"/>
    <property type="evidence" value="ECO:0007669"/>
    <property type="project" value="InterPro"/>
</dbReference>
<dbReference type="Gene3D" id="3.30.565.10">
    <property type="entry name" value="Histidine kinase-like ATPase, C-terminal domain"/>
    <property type="match status" value="1"/>
</dbReference>
<dbReference type="Pfam" id="PF02518">
    <property type="entry name" value="HATPase_c"/>
    <property type="match status" value="1"/>
</dbReference>
<dbReference type="Pfam" id="PF13185">
    <property type="entry name" value="GAF_2"/>
    <property type="match status" value="1"/>
</dbReference>
<keyword evidence="4" id="KW-0547">Nucleotide-binding</keyword>
<dbReference type="SUPFAM" id="SSF55781">
    <property type="entry name" value="GAF domain-like"/>
    <property type="match status" value="1"/>
</dbReference>
<dbReference type="CDD" id="cd16917">
    <property type="entry name" value="HATPase_UhpB-NarQ-NarX-like"/>
    <property type="match status" value="1"/>
</dbReference>
<dbReference type="EMBL" id="VLXZ01000002">
    <property type="protein sequence ID" value="TSB47645.1"/>
    <property type="molecule type" value="Genomic_DNA"/>
</dbReference>
<dbReference type="Pfam" id="PF07730">
    <property type="entry name" value="HisKA_3"/>
    <property type="match status" value="1"/>
</dbReference>
<feature type="domain" description="Histidine kinase" evidence="8">
    <location>
        <begin position="230"/>
        <end position="455"/>
    </location>
</feature>
<dbReference type="AlphaFoldDB" id="A0A554A1T2"/>
<dbReference type="InterPro" id="IPR036890">
    <property type="entry name" value="HATPase_C_sf"/>
</dbReference>
<keyword evidence="5" id="KW-0418">Kinase</keyword>
<protein>
    <recommendedName>
        <fullName evidence="2">histidine kinase</fullName>
        <ecNumber evidence="2">2.7.13.3</ecNumber>
    </recommendedName>
</protein>
<dbReference type="PROSITE" id="PS50109">
    <property type="entry name" value="HIS_KIN"/>
    <property type="match status" value="1"/>
</dbReference>
<keyword evidence="6" id="KW-0067">ATP-binding</keyword>
<dbReference type="InterPro" id="IPR011712">
    <property type="entry name" value="Sig_transdc_His_kin_sub3_dim/P"/>
</dbReference>
<dbReference type="SMART" id="SM00387">
    <property type="entry name" value="HATPase_c"/>
    <property type="match status" value="1"/>
</dbReference>
<evidence type="ECO:0000256" key="4">
    <source>
        <dbReference type="ARBA" id="ARBA00022741"/>
    </source>
</evidence>